<dbReference type="EMBL" id="FOQH01000034">
    <property type="protein sequence ID" value="SFJ31106.1"/>
    <property type="molecule type" value="Genomic_DNA"/>
</dbReference>
<evidence type="ECO:0000313" key="3">
    <source>
        <dbReference type="Proteomes" id="UP000199377"/>
    </source>
</evidence>
<keyword evidence="3" id="KW-1185">Reference proteome</keyword>
<sequence length="283" mass="31116">MRLALFVGDDLHSHILAHRLAAEAVGAGVSLHVYLPARRSSRRVAEGSFAEYQALEIDLLEREIYPALFRRVWTSGVRLAPLAFEALHGIHAEPVEDINEPAFLERLGAAHHDLAISVRCLQKFGREIIAIHRRDHDLPRLWNLHPGRLPAFRGVCCFFRQLAGADLAGRYTLHVVDPGWDTGPVILRDAGVLQPGRSVLSNYCRAAPAGARMILDAVGRFRRGDLPPPSRQDHARAAYWSTPTAEEIAAAATLGVRLADRAEVAEDVKALLGVEIGRRAEPG</sequence>
<dbReference type="Proteomes" id="UP000199377">
    <property type="component" value="Unassembled WGS sequence"/>
</dbReference>
<dbReference type="AlphaFoldDB" id="A0A1I3QDC2"/>
<dbReference type="Pfam" id="PF00551">
    <property type="entry name" value="Formyl_trans_N"/>
    <property type="match status" value="1"/>
</dbReference>
<evidence type="ECO:0000259" key="1">
    <source>
        <dbReference type="Pfam" id="PF00551"/>
    </source>
</evidence>
<proteinExistence type="predicted"/>
<gene>
    <name evidence="2" type="ORF">SAMN05216258_1343</name>
</gene>
<dbReference type="OrthoDB" id="5355061at2"/>
<evidence type="ECO:0000313" key="2">
    <source>
        <dbReference type="EMBL" id="SFJ31106.1"/>
    </source>
</evidence>
<dbReference type="STRING" id="1114924.SAMN05216258_1343"/>
<keyword evidence="2" id="KW-0808">Transferase</keyword>
<reference evidence="2 3" key="1">
    <citation type="submission" date="2016-10" db="EMBL/GenBank/DDBJ databases">
        <authorList>
            <person name="de Groot N.N."/>
        </authorList>
    </citation>
    <scope>NUCLEOTIDE SEQUENCE [LARGE SCALE GENOMIC DNA]</scope>
    <source>
        <strain evidence="2 3">CGMCC 1.11030</strain>
    </source>
</reference>
<accession>A0A1I3QDC2</accession>
<dbReference type="InterPro" id="IPR002376">
    <property type="entry name" value="Formyl_transf_N"/>
</dbReference>
<dbReference type="RefSeq" id="WP_092866406.1">
    <property type="nucleotide sequence ID" value="NZ_FOQH01000034.1"/>
</dbReference>
<feature type="domain" description="Formyl transferase N-terminal" evidence="1">
    <location>
        <begin position="100"/>
        <end position="212"/>
    </location>
</feature>
<protein>
    <submittedName>
        <fullName evidence="2">Formyl transferase</fullName>
    </submittedName>
</protein>
<name>A0A1I3QDC2_9RHOB</name>
<dbReference type="InterPro" id="IPR036477">
    <property type="entry name" value="Formyl_transf_N_sf"/>
</dbReference>
<dbReference type="SUPFAM" id="SSF53328">
    <property type="entry name" value="Formyltransferase"/>
    <property type="match status" value="1"/>
</dbReference>
<dbReference type="Gene3D" id="3.40.50.12230">
    <property type="match status" value="1"/>
</dbReference>
<organism evidence="2 3">
    <name type="scientific">Albimonas pacifica</name>
    <dbReference type="NCBI Taxonomy" id="1114924"/>
    <lineage>
        <taxon>Bacteria</taxon>
        <taxon>Pseudomonadati</taxon>
        <taxon>Pseudomonadota</taxon>
        <taxon>Alphaproteobacteria</taxon>
        <taxon>Rhodobacterales</taxon>
        <taxon>Paracoccaceae</taxon>
        <taxon>Albimonas</taxon>
    </lineage>
</organism>
<dbReference type="GO" id="GO:0016740">
    <property type="term" value="F:transferase activity"/>
    <property type="evidence" value="ECO:0007669"/>
    <property type="project" value="UniProtKB-KW"/>
</dbReference>